<dbReference type="InterPro" id="IPR033983">
    <property type="entry name" value="Thiazole_synthase_ThiG"/>
</dbReference>
<feature type="binding site" evidence="8">
    <location>
        <begin position="202"/>
        <end position="203"/>
    </location>
    <ligand>
        <name>1-deoxy-D-xylulose 5-phosphate</name>
        <dbReference type="ChEBI" id="CHEBI:57792"/>
    </ligand>
</feature>
<comment type="catalytic activity">
    <reaction evidence="7 8">
        <text>[ThiS sulfur-carrier protein]-C-terminal-Gly-aminoethanethioate + 2-iminoacetate + 1-deoxy-D-xylulose 5-phosphate = [ThiS sulfur-carrier protein]-C-terminal Gly-Gly + 2-[(2R,5Z)-2-carboxy-4-methylthiazol-5(2H)-ylidene]ethyl phosphate + 2 H2O + H(+)</text>
        <dbReference type="Rhea" id="RHEA:26297"/>
        <dbReference type="Rhea" id="RHEA-COMP:12909"/>
        <dbReference type="Rhea" id="RHEA-COMP:19908"/>
        <dbReference type="ChEBI" id="CHEBI:15377"/>
        <dbReference type="ChEBI" id="CHEBI:15378"/>
        <dbReference type="ChEBI" id="CHEBI:57792"/>
        <dbReference type="ChEBI" id="CHEBI:62899"/>
        <dbReference type="ChEBI" id="CHEBI:77846"/>
        <dbReference type="ChEBI" id="CHEBI:90778"/>
        <dbReference type="ChEBI" id="CHEBI:232372"/>
        <dbReference type="EC" id="2.8.1.10"/>
    </reaction>
</comment>
<evidence type="ECO:0000256" key="3">
    <source>
        <dbReference type="ARBA" id="ARBA00011960"/>
    </source>
</evidence>
<keyword evidence="11" id="KW-1185">Reference proteome</keyword>
<dbReference type="RefSeq" id="WP_344310069.1">
    <property type="nucleotide sequence ID" value="NZ_BAAANO010000024.1"/>
</dbReference>
<comment type="similarity">
    <text evidence="8">Belongs to the ThiG family.</text>
</comment>
<keyword evidence="6 8" id="KW-0704">Schiff base</keyword>
<gene>
    <name evidence="8" type="primary">thiG</name>
    <name evidence="10" type="ORF">GCM10009755_24330</name>
</gene>
<evidence type="ECO:0000313" key="10">
    <source>
        <dbReference type="EMBL" id="GAA2012033.1"/>
    </source>
</evidence>
<feature type="binding site" evidence="8">
    <location>
        <position position="176"/>
    </location>
    <ligand>
        <name>1-deoxy-D-xylulose 5-phosphate</name>
        <dbReference type="ChEBI" id="CHEBI:57792"/>
    </ligand>
</feature>
<evidence type="ECO:0000259" key="9">
    <source>
        <dbReference type="Pfam" id="PF05690"/>
    </source>
</evidence>
<accession>A0ABN2TKH4</accession>
<dbReference type="HAMAP" id="MF_00443">
    <property type="entry name" value="ThiG"/>
    <property type="match status" value="1"/>
</dbReference>
<evidence type="ECO:0000256" key="8">
    <source>
        <dbReference type="HAMAP-Rule" id="MF_00443"/>
    </source>
</evidence>
<dbReference type="InterPro" id="IPR008867">
    <property type="entry name" value="ThiG"/>
</dbReference>
<reference evidence="10 11" key="1">
    <citation type="journal article" date="2019" name="Int. J. Syst. Evol. Microbiol.">
        <title>The Global Catalogue of Microorganisms (GCM) 10K type strain sequencing project: providing services to taxonomists for standard genome sequencing and annotation.</title>
        <authorList>
            <consortium name="The Broad Institute Genomics Platform"/>
            <consortium name="The Broad Institute Genome Sequencing Center for Infectious Disease"/>
            <person name="Wu L."/>
            <person name="Ma J."/>
        </authorList>
    </citation>
    <scope>NUCLEOTIDE SEQUENCE [LARGE SCALE GENOMIC DNA]</scope>
    <source>
        <strain evidence="10 11">JCM 14546</strain>
    </source>
</reference>
<proteinExistence type="inferred from homology"/>
<evidence type="ECO:0000313" key="11">
    <source>
        <dbReference type="Proteomes" id="UP001500755"/>
    </source>
</evidence>
<evidence type="ECO:0000256" key="2">
    <source>
        <dbReference type="ARBA" id="ARBA00004948"/>
    </source>
</evidence>
<keyword evidence="8" id="KW-0963">Cytoplasm</keyword>
<dbReference type="PANTHER" id="PTHR34266:SF2">
    <property type="entry name" value="THIAZOLE SYNTHASE"/>
    <property type="match status" value="1"/>
</dbReference>
<evidence type="ECO:0000256" key="1">
    <source>
        <dbReference type="ARBA" id="ARBA00002834"/>
    </source>
</evidence>
<keyword evidence="4 8" id="KW-0808">Transferase</keyword>
<comment type="caution">
    <text evidence="10">The sequence shown here is derived from an EMBL/GenBank/DDBJ whole genome shotgun (WGS) entry which is preliminary data.</text>
</comment>
<comment type="subunit">
    <text evidence="8">Homotetramer. Forms heterodimers with either ThiH or ThiS.</text>
</comment>
<dbReference type="Pfam" id="PF05690">
    <property type="entry name" value="ThiG"/>
    <property type="match status" value="1"/>
</dbReference>
<dbReference type="EC" id="2.8.1.10" evidence="3 8"/>
<evidence type="ECO:0000256" key="7">
    <source>
        <dbReference type="ARBA" id="ARBA00049897"/>
    </source>
</evidence>
<name>A0ABN2TKH4_9MICO</name>
<evidence type="ECO:0000256" key="6">
    <source>
        <dbReference type="ARBA" id="ARBA00023270"/>
    </source>
</evidence>
<comment type="function">
    <text evidence="1 8">Catalyzes the rearrangement of 1-deoxy-D-xylulose 5-phosphate (DXP) to produce the thiazole phosphate moiety of thiamine. Sulfur is provided by the thiocarboxylate moiety of the carrier protein ThiS. In vitro, sulfur can be provided by H(2)S.</text>
</comment>
<sequence>MTTDSAIPHSGPAATSEEPGDALVIAGRSIGSRLVMGTGGATDLKALERALVASGTELTTVAVRRYSAEVGTSVFALLRRLGITALPNTAGCYGVRDAVLTAELAREALETDWVKLEVIADEHTLLPDGVQLLEATEDLVRRGFVVLPYTTDDPVLARQLEEAGAAAVMPLGAPIGTGLGILNPHNIELIADRAGVPVVLDAGIGTASDAALALELGCDAVLVASAVTRAQDPVAMARAMALAVRAGRAAAGAGRIPRRRLARASSTFDGRIEFADGDRESESL</sequence>
<evidence type="ECO:0000256" key="5">
    <source>
        <dbReference type="ARBA" id="ARBA00022977"/>
    </source>
</evidence>
<dbReference type="Proteomes" id="UP001500755">
    <property type="component" value="Unassembled WGS sequence"/>
</dbReference>
<dbReference type="EMBL" id="BAAANO010000024">
    <property type="protein sequence ID" value="GAA2012033.1"/>
    <property type="molecule type" value="Genomic_DNA"/>
</dbReference>
<dbReference type="Gene3D" id="3.20.20.70">
    <property type="entry name" value="Aldolase class I"/>
    <property type="match status" value="1"/>
</dbReference>
<feature type="active site" description="Schiff-base intermediate with DXP" evidence="8">
    <location>
        <position position="115"/>
    </location>
</feature>
<feature type="domain" description="Thiazole synthase ThiG" evidence="9">
    <location>
        <begin position="25"/>
        <end position="266"/>
    </location>
</feature>
<dbReference type="InterPro" id="IPR013785">
    <property type="entry name" value="Aldolase_TIM"/>
</dbReference>
<protein>
    <recommendedName>
        <fullName evidence="3 8">Thiazole synthase</fullName>
        <ecNumber evidence="3 8">2.8.1.10</ecNumber>
    </recommendedName>
</protein>
<feature type="binding site" evidence="8">
    <location>
        <begin position="224"/>
        <end position="225"/>
    </location>
    <ligand>
        <name>1-deoxy-D-xylulose 5-phosphate</name>
        <dbReference type="ChEBI" id="CHEBI:57792"/>
    </ligand>
</feature>
<organism evidence="10 11">
    <name type="scientific">Brevibacterium samyangense</name>
    <dbReference type="NCBI Taxonomy" id="366888"/>
    <lineage>
        <taxon>Bacteria</taxon>
        <taxon>Bacillati</taxon>
        <taxon>Actinomycetota</taxon>
        <taxon>Actinomycetes</taxon>
        <taxon>Micrococcales</taxon>
        <taxon>Brevibacteriaceae</taxon>
        <taxon>Brevibacterium</taxon>
    </lineage>
</organism>
<keyword evidence="5 8" id="KW-0784">Thiamine biosynthesis</keyword>
<dbReference type="PANTHER" id="PTHR34266">
    <property type="entry name" value="THIAZOLE SYNTHASE"/>
    <property type="match status" value="1"/>
</dbReference>
<evidence type="ECO:0000256" key="4">
    <source>
        <dbReference type="ARBA" id="ARBA00022679"/>
    </source>
</evidence>
<comment type="subcellular location">
    <subcellularLocation>
        <location evidence="8">Cytoplasm</location>
    </subcellularLocation>
</comment>
<comment type="pathway">
    <text evidence="2 8">Cofactor biosynthesis; thiamine diphosphate biosynthesis.</text>
</comment>
<dbReference type="SUPFAM" id="SSF110399">
    <property type="entry name" value="ThiG-like"/>
    <property type="match status" value="1"/>
</dbReference>